<sequence>MIRKPLEGRREEARADVPAFAEKPNALAVIEQQRGHTRVRDPAYTAESVNDGQEMVGGQHGAEGAGNLPHQSRGTSRSLCKNDAGIFPRMATDLRERIQERLKDLSKSMRAASLDGGLGPDAIRDLMRRPNDSPTMETIEKLARGLNTTAAWLAFEAGPKTLRPGGSGLINANRQFTLARVDSAVRAGAFLAAPSFDDDLGEVISAPRDPEYPFARQIAYRVEGDSMNEAKPRPIREGDFIICAAWEDLGIEPRDGQLVVVQQTINDGQLRERSVKAIRLMPDQAEFVPMSSNPRHEPIVVPRNLEPNDGRKVEILALVRYVFDNQLIR</sequence>
<dbReference type="PROSITE" id="PS50943">
    <property type="entry name" value="HTH_CROC1"/>
    <property type="match status" value="1"/>
</dbReference>
<dbReference type="OrthoDB" id="7984422at2"/>
<dbReference type="AlphaFoldDB" id="A0A6L3SZ78"/>
<dbReference type="Proteomes" id="UP000474159">
    <property type="component" value="Unassembled WGS sequence"/>
</dbReference>
<dbReference type="InterPro" id="IPR039418">
    <property type="entry name" value="LexA-like"/>
</dbReference>
<dbReference type="SMART" id="SM00530">
    <property type="entry name" value="HTH_XRE"/>
    <property type="match status" value="1"/>
</dbReference>
<dbReference type="Gene3D" id="2.10.109.10">
    <property type="entry name" value="Umud Fragment, subunit A"/>
    <property type="match status" value="1"/>
</dbReference>
<dbReference type="CDD" id="cd06529">
    <property type="entry name" value="S24_LexA-like"/>
    <property type="match status" value="1"/>
</dbReference>
<evidence type="ECO:0000259" key="2">
    <source>
        <dbReference type="PROSITE" id="PS50943"/>
    </source>
</evidence>
<protein>
    <recommendedName>
        <fullName evidence="2">HTH cro/C1-type domain-containing protein</fullName>
    </recommendedName>
</protein>
<organism evidence="3 4">
    <name type="scientific">Methylobacterium soli</name>
    <dbReference type="NCBI Taxonomy" id="553447"/>
    <lineage>
        <taxon>Bacteria</taxon>
        <taxon>Pseudomonadati</taxon>
        <taxon>Pseudomonadota</taxon>
        <taxon>Alphaproteobacteria</taxon>
        <taxon>Hyphomicrobiales</taxon>
        <taxon>Methylobacteriaceae</taxon>
        <taxon>Methylobacterium</taxon>
    </lineage>
</organism>
<gene>
    <name evidence="3" type="ORF">F6X53_11140</name>
</gene>
<proteinExistence type="predicted"/>
<feature type="region of interest" description="Disordered" evidence="1">
    <location>
        <begin position="53"/>
        <end position="77"/>
    </location>
</feature>
<comment type="caution">
    <text evidence="3">The sequence shown here is derived from an EMBL/GenBank/DDBJ whole genome shotgun (WGS) entry which is preliminary data.</text>
</comment>
<dbReference type="SUPFAM" id="SSF51306">
    <property type="entry name" value="LexA/Signal peptidase"/>
    <property type="match status" value="1"/>
</dbReference>
<dbReference type="InterPro" id="IPR036286">
    <property type="entry name" value="LexA/Signal_pep-like_sf"/>
</dbReference>
<name>A0A6L3SZ78_9HYPH</name>
<evidence type="ECO:0000313" key="3">
    <source>
        <dbReference type="EMBL" id="KAB1079354.1"/>
    </source>
</evidence>
<dbReference type="InterPro" id="IPR015927">
    <property type="entry name" value="Peptidase_S24_S26A/B/C"/>
</dbReference>
<accession>A0A6L3SZ78</accession>
<keyword evidence="4" id="KW-1185">Reference proteome</keyword>
<dbReference type="EMBL" id="VZZK01000009">
    <property type="protein sequence ID" value="KAB1079354.1"/>
    <property type="molecule type" value="Genomic_DNA"/>
</dbReference>
<evidence type="ECO:0000256" key="1">
    <source>
        <dbReference type="SAM" id="MobiDB-lite"/>
    </source>
</evidence>
<feature type="domain" description="HTH cro/C1-type" evidence="2">
    <location>
        <begin position="133"/>
        <end position="153"/>
    </location>
</feature>
<evidence type="ECO:0000313" key="4">
    <source>
        <dbReference type="Proteomes" id="UP000474159"/>
    </source>
</evidence>
<reference evidence="3 4" key="1">
    <citation type="submission" date="2019-09" db="EMBL/GenBank/DDBJ databases">
        <title>YIM 48816 draft genome.</title>
        <authorList>
            <person name="Jiang L."/>
        </authorList>
    </citation>
    <scope>NUCLEOTIDE SEQUENCE [LARGE SCALE GENOMIC DNA]</scope>
    <source>
        <strain evidence="3 4">YIM 48816</strain>
    </source>
</reference>
<dbReference type="InterPro" id="IPR001387">
    <property type="entry name" value="Cro/C1-type_HTH"/>
</dbReference>
<dbReference type="Pfam" id="PF00717">
    <property type="entry name" value="Peptidase_S24"/>
    <property type="match status" value="1"/>
</dbReference>